<dbReference type="AlphaFoldDB" id="A0A2P5BU08"/>
<name>A0A2P5BU08_TREOI</name>
<dbReference type="GO" id="GO:0003676">
    <property type="term" value="F:nucleic acid binding"/>
    <property type="evidence" value="ECO:0007669"/>
    <property type="project" value="InterPro"/>
</dbReference>
<gene>
    <name evidence="2" type="ORF">TorRG33x02_309050</name>
</gene>
<comment type="caution">
    <text evidence="2">The sequence shown here is derived from an EMBL/GenBank/DDBJ whole genome shotgun (WGS) entry which is preliminary data.</text>
</comment>
<dbReference type="PANTHER" id="PTHR47074:SF11">
    <property type="entry name" value="REVERSE TRANSCRIPTASE-LIKE PROTEIN"/>
    <property type="match status" value="1"/>
</dbReference>
<accession>A0A2P5BU08</accession>
<proteinExistence type="predicted"/>
<dbReference type="Pfam" id="PF13456">
    <property type="entry name" value="RVT_3"/>
    <property type="match status" value="1"/>
</dbReference>
<reference evidence="3" key="1">
    <citation type="submission" date="2016-06" db="EMBL/GenBank/DDBJ databases">
        <title>Parallel loss of symbiosis genes in relatives of nitrogen-fixing non-legume Parasponia.</title>
        <authorList>
            <person name="Van Velzen R."/>
            <person name="Holmer R."/>
            <person name="Bu F."/>
            <person name="Rutten L."/>
            <person name="Van Zeijl A."/>
            <person name="Liu W."/>
            <person name="Santuari L."/>
            <person name="Cao Q."/>
            <person name="Sharma T."/>
            <person name="Shen D."/>
            <person name="Roswanjaya Y."/>
            <person name="Wardhani T."/>
            <person name="Kalhor M.S."/>
            <person name="Jansen J."/>
            <person name="Van den Hoogen J."/>
            <person name="Gungor B."/>
            <person name="Hartog M."/>
            <person name="Hontelez J."/>
            <person name="Verver J."/>
            <person name="Yang W.-C."/>
            <person name="Schijlen E."/>
            <person name="Repin R."/>
            <person name="Schilthuizen M."/>
            <person name="Schranz E."/>
            <person name="Heidstra R."/>
            <person name="Miyata K."/>
            <person name="Fedorova E."/>
            <person name="Kohlen W."/>
            <person name="Bisseling T."/>
            <person name="Smit S."/>
            <person name="Geurts R."/>
        </authorList>
    </citation>
    <scope>NUCLEOTIDE SEQUENCE [LARGE SCALE GENOMIC DNA]</scope>
    <source>
        <strain evidence="3">cv. RG33-2</strain>
    </source>
</reference>
<dbReference type="GO" id="GO:0004523">
    <property type="term" value="F:RNA-DNA hybrid ribonuclease activity"/>
    <property type="evidence" value="ECO:0007669"/>
    <property type="project" value="InterPro"/>
</dbReference>
<dbReference type="InterPro" id="IPR002156">
    <property type="entry name" value="RNaseH_domain"/>
</dbReference>
<dbReference type="PANTHER" id="PTHR47074">
    <property type="entry name" value="BNAC02G40300D PROTEIN"/>
    <property type="match status" value="1"/>
</dbReference>
<dbReference type="InterPro" id="IPR052929">
    <property type="entry name" value="RNase_H-like_EbsB-rel"/>
</dbReference>
<protein>
    <recommendedName>
        <fullName evidence="1">RNase H type-1 domain-containing protein</fullName>
    </recommendedName>
</protein>
<evidence type="ECO:0000313" key="3">
    <source>
        <dbReference type="Proteomes" id="UP000237000"/>
    </source>
</evidence>
<dbReference type="Proteomes" id="UP000237000">
    <property type="component" value="Unassembled WGS sequence"/>
</dbReference>
<keyword evidence="3" id="KW-1185">Reference proteome</keyword>
<feature type="domain" description="RNase H type-1" evidence="1">
    <location>
        <begin position="34"/>
        <end position="111"/>
    </location>
</feature>
<dbReference type="OrthoDB" id="1906820at2759"/>
<sequence length="139" mass="15102">MMQKKIIDPPLPIAVAKPPHWIKQERRKLKLNSNAAILSQLGCIGIGCLIHDEDGIVLAIVSQRMPSSFSPLMAELIAIKEGLLFTTKIHFTVNIVESDCSNDVSVNSSNSVSSNNLIASDIAMLLTDFGARTGCLVHY</sequence>
<organism evidence="2 3">
    <name type="scientific">Trema orientale</name>
    <name type="common">Charcoal tree</name>
    <name type="synonym">Celtis orientalis</name>
    <dbReference type="NCBI Taxonomy" id="63057"/>
    <lineage>
        <taxon>Eukaryota</taxon>
        <taxon>Viridiplantae</taxon>
        <taxon>Streptophyta</taxon>
        <taxon>Embryophyta</taxon>
        <taxon>Tracheophyta</taxon>
        <taxon>Spermatophyta</taxon>
        <taxon>Magnoliopsida</taxon>
        <taxon>eudicotyledons</taxon>
        <taxon>Gunneridae</taxon>
        <taxon>Pentapetalae</taxon>
        <taxon>rosids</taxon>
        <taxon>fabids</taxon>
        <taxon>Rosales</taxon>
        <taxon>Cannabaceae</taxon>
        <taxon>Trema</taxon>
    </lineage>
</organism>
<dbReference type="EMBL" id="JXTC01000462">
    <property type="protein sequence ID" value="PON52288.1"/>
    <property type="molecule type" value="Genomic_DNA"/>
</dbReference>
<evidence type="ECO:0000313" key="2">
    <source>
        <dbReference type="EMBL" id="PON52288.1"/>
    </source>
</evidence>
<dbReference type="InParanoid" id="A0A2P5BU08"/>
<evidence type="ECO:0000259" key="1">
    <source>
        <dbReference type="Pfam" id="PF13456"/>
    </source>
</evidence>